<dbReference type="PROSITE" id="PS50928">
    <property type="entry name" value="ABC_TM1"/>
    <property type="match status" value="1"/>
</dbReference>
<evidence type="ECO:0000256" key="6">
    <source>
        <dbReference type="ARBA" id="ARBA00022989"/>
    </source>
</evidence>
<feature type="transmembrane region" description="Helical" evidence="8">
    <location>
        <begin position="141"/>
        <end position="160"/>
    </location>
</feature>
<organism evidence="10 11">
    <name type="scientific">Natronorubrum aibiense</name>
    <dbReference type="NCBI Taxonomy" id="348826"/>
    <lineage>
        <taxon>Archaea</taxon>
        <taxon>Methanobacteriati</taxon>
        <taxon>Methanobacteriota</taxon>
        <taxon>Stenosarchaea group</taxon>
        <taxon>Halobacteria</taxon>
        <taxon>Halobacteriales</taxon>
        <taxon>Natrialbaceae</taxon>
        <taxon>Natronorubrum</taxon>
    </lineage>
</organism>
<accession>A0A5P9P8J0</accession>
<feature type="transmembrane region" description="Helical" evidence="8">
    <location>
        <begin position="111"/>
        <end position="135"/>
    </location>
</feature>
<dbReference type="OrthoDB" id="163541at2157"/>
<evidence type="ECO:0000313" key="11">
    <source>
        <dbReference type="Proteomes" id="UP000326170"/>
    </source>
</evidence>
<dbReference type="InterPro" id="IPR035906">
    <property type="entry name" value="MetI-like_sf"/>
</dbReference>
<keyword evidence="4" id="KW-0997">Cell inner membrane</keyword>
<evidence type="ECO:0000256" key="3">
    <source>
        <dbReference type="ARBA" id="ARBA00022475"/>
    </source>
</evidence>
<dbReference type="GeneID" id="42302960"/>
<keyword evidence="6 8" id="KW-1133">Transmembrane helix</keyword>
<feature type="domain" description="ABC transmembrane type-1" evidence="9">
    <location>
        <begin position="73"/>
        <end position="261"/>
    </location>
</feature>
<dbReference type="SUPFAM" id="SSF161098">
    <property type="entry name" value="MetI-like"/>
    <property type="match status" value="1"/>
</dbReference>
<keyword evidence="11" id="KW-1185">Reference proteome</keyword>
<keyword evidence="2 8" id="KW-0813">Transport</keyword>
<evidence type="ECO:0000256" key="2">
    <source>
        <dbReference type="ARBA" id="ARBA00022448"/>
    </source>
</evidence>
<evidence type="ECO:0000256" key="5">
    <source>
        <dbReference type="ARBA" id="ARBA00022692"/>
    </source>
</evidence>
<evidence type="ECO:0000256" key="8">
    <source>
        <dbReference type="RuleBase" id="RU363032"/>
    </source>
</evidence>
<evidence type="ECO:0000313" key="10">
    <source>
        <dbReference type="EMBL" id="QFU84426.1"/>
    </source>
</evidence>
<dbReference type="CDD" id="cd06261">
    <property type="entry name" value="TM_PBP2"/>
    <property type="match status" value="1"/>
</dbReference>
<name>A0A5P9P8J0_9EURY</name>
<keyword evidence="3" id="KW-1003">Cell membrane</keyword>
<dbReference type="Proteomes" id="UP000326170">
    <property type="component" value="Plasmid unnamed1"/>
</dbReference>
<proteinExistence type="inferred from homology"/>
<evidence type="ECO:0000256" key="7">
    <source>
        <dbReference type="ARBA" id="ARBA00023136"/>
    </source>
</evidence>
<evidence type="ECO:0000259" key="9">
    <source>
        <dbReference type="PROSITE" id="PS50928"/>
    </source>
</evidence>
<keyword evidence="7 8" id="KW-0472">Membrane</keyword>
<dbReference type="GO" id="GO:0055085">
    <property type="term" value="P:transmembrane transport"/>
    <property type="evidence" value="ECO:0007669"/>
    <property type="project" value="InterPro"/>
</dbReference>
<dbReference type="Pfam" id="PF00528">
    <property type="entry name" value="BPD_transp_1"/>
    <property type="match status" value="1"/>
</dbReference>
<evidence type="ECO:0000256" key="1">
    <source>
        <dbReference type="ARBA" id="ARBA00004429"/>
    </source>
</evidence>
<keyword evidence="5 8" id="KW-0812">Transmembrane</keyword>
<feature type="transmembrane region" description="Helical" evidence="8">
    <location>
        <begin position="21"/>
        <end position="48"/>
    </location>
</feature>
<feature type="transmembrane region" description="Helical" evidence="8">
    <location>
        <begin position="68"/>
        <end position="99"/>
    </location>
</feature>
<keyword evidence="10" id="KW-0614">Plasmid</keyword>
<comment type="subcellular location">
    <subcellularLocation>
        <location evidence="1">Cell inner membrane</location>
        <topology evidence="1">Multi-pass membrane protein</topology>
    </subcellularLocation>
    <subcellularLocation>
        <location evidence="8">Cell membrane</location>
        <topology evidence="8">Multi-pass membrane protein</topology>
    </subcellularLocation>
</comment>
<dbReference type="InterPro" id="IPR000515">
    <property type="entry name" value="MetI-like"/>
</dbReference>
<gene>
    <name evidence="10" type="ORF">GCU68_17985</name>
</gene>
<dbReference type="EMBL" id="CP045489">
    <property type="protein sequence ID" value="QFU84426.1"/>
    <property type="molecule type" value="Genomic_DNA"/>
</dbReference>
<protein>
    <submittedName>
        <fullName evidence="10">ABC transporter permease subunit</fullName>
    </submittedName>
</protein>
<dbReference type="GO" id="GO:0005886">
    <property type="term" value="C:plasma membrane"/>
    <property type="evidence" value="ECO:0007669"/>
    <property type="project" value="UniProtKB-SubCell"/>
</dbReference>
<reference evidence="10 11" key="1">
    <citation type="journal article" date="2007" name="Int. J. Syst. Evol. Microbiol.">
        <title>Natronorubrum sulfidifaciens sp. nov., an extremely haloalkaliphilic archaeon isolated from Aiding salt lake in Xin-Jiang, China.</title>
        <authorList>
            <person name="Cui H.L."/>
            <person name="Tohty D."/>
            <person name="Liu H.C."/>
            <person name="Liu S.J."/>
            <person name="Oren A."/>
            <person name="Zhou P.J."/>
        </authorList>
    </citation>
    <scope>NUCLEOTIDE SEQUENCE [LARGE SCALE GENOMIC DNA]</scope>
    <source>
        <strain evidence="10 11">7-3</strain>
        <plasmid evidence="10">unnamed1</plasmid>
    </source>
</reference>
<evidence type="ECO:0000256" key="4">
    <source>
        <dbReference type="ARBA" id="ARBA00022519"/>
    </source>
</evidence>
<dbReference type="AlphaFoldDB" id="A0A5P9P8J0"/>
<geneLocation type="plasmid" evidence="10 11">
    <name>unnamed1</name>
</geneLocation>
<dbReference type="KEGG" id="nas:GCU68_17985"/>
<sequence>MSIRKYVSDVETNWNWHGIRLISALVYLTMILPLIVVVVNSFSAQRIATFPPRGLTLDWYVEFFRDDMFLSAVWVSTQVGIAAAILAGAIGTLTAMGFVRKPFPMKKALSIALLTPMIVPPVIVGIAATSFFAEIGLDRNIWWLIVMHTLLALPYAFLIVRSRLYLFDETLEDAAMTLGADRLVTFREITLPQVAPAIVTAMVLSFVISFGEFTASQFWVQRETTTVPVVIYSMVRTTITPKVNVLATLVLVITIVVPIVGLAIQRWLTNNTN</sequence>
<dbReference type="PANTHER" id="PTHR43357">
    <property type="entry name" value="INNER MEMBRANE ABC TRANSPORTER PERMEASE PROTEIN YDCV"/>
    <property type="match status" value="1"/>
</dbReference>
<comment type="similarity">
    <text evidence="8">Belongs to the binding-protein-dependent transport system permease family.</text>
</comment>
<dbReference type="RefSeq" id="WP_152943947.1">
    <property type="nucleotide sequence ID" value="NZ_CP045489.1"/>
</dbReference>
<feature type="transmembrane region" description="Helical" evidence="8">
    <location>
        <begin position="243"/>
        <end position="264"/>
    </location>
</feature>
<dbReference type="Gene3D" id="1.10.3720.10">
    <property type="entry name" value="MetI-like"/>
    <property type="match status" value="1"/>
</dbReference>
<dbReference type="PANTHER" id="PTHR43357:SF4">
    <property type="entry name" value="INNER MEMBRANE ABC TRANSPORTER PERMEASE PROTEIN YDCV"/>
    <property type="match status" value="1"/>
</dbReference>